<comment type="similarity">
    <text evidence="6">Belongs to the HepT RNase toxin family.</text>
</comment>
<dbReference type="Pfam" id="PF01934">
    <property type="entry name" value="HepT-like"/>
    <property type="match status" value="1"/>
</dbReference>
<evidence type="ECO:0000256" key="2">
    <source>
        <dbReference type="ARBA" id="ARBA00022649"/>
    </source>
</evidence>
<keyword evidence="4" id="KW-0547">Nucleotide-binding</keyword>
<dbReference type="PANTHER" id="PTHR34139">
    <property type="entry name" value="UPF0331 PROTEIN MJ0127"/>
    <property type="match status" value="1"/>
</dbReference>
<reference evidence="11" key="5">
    <citation type="submission" date="2022-12" db="EMBL/GenBank/DDBJ databases">
        <title>Distinct polysaccharide growth profiles of human intestinal Prevotella copri isolates.</title>
        <authorList>
            <person name="Fehlner-Peach H."/>
            <person name="Magnabosco C."/>
            <person name="Raghavan V."/>
            <person name="Scher J.U."/>
            <person name="Tett A."/>
            <person name="Cox L.M."/>
            <person name="Gottsegen C."/>
            <person name="Watters A."/>
            <person name="Wiltshire- Gordon J.D."/>
            <person name="Segata N."/>
            <person name="Bonneau R."/>
            <person name="Littman D.R."/>
        </authorList>
    </citation>
    <scope>NUCLEOTIDE SEQUENCE</scope>
    <source>
        <strain evidence="11">BU41712</strain>
    </source>
</reference>
<evidence type="ECO:0000313" key="16">
    <source>
        <dbReference type="Proteomes" id="UP000283785"/>
    </source>
</evidence>
<evidence type="ECO:0000256" key="6">
    <source>
        <dbReference type="ARBA" id="ARBA00024207"/>
    </source>
</evidence>
<accession>A0A3E5DI48</accession>
<evidence type="ECO:0000313" key="15">
    <source>
        <dbReference type="EMBL" id="RHH82551.1"/>
    </source>
</evidence>
<keyword evidence="3" id="KW-0540">Nuclease</keyword>
<dbReference type="EMBL" id="QRKB01000017">
    <property type="protein sequence ID" value="RHH82551.1"/>
    <property type="molecule type" value="Genomic_DNA"/>
</dbReference>
<reference evidence="8" key="4">
    <citation type="submission" date="2022-07" db="EMBL/GenBank/DDBJ databases">
        <title>Prevotella copri.</title>
        <authorList>
            <person name="Yang C."/>
        </authorList>
    </citation>
    <scope>NUCLEOTIDE SEQUENCE</scope>
    <source>
        <strain evidence="10">HF1476</strain>
        <strain evidence="9">HF1805</strain>
        <strain evidence="8">HF88</strain>
    </source>
</reference>
<evidence type="ECO:0000313" key="20">
    <source>
        <dbReference type="Proteomes" id="UP000423156"/>
    </source>
</evidence>
<reference evidence="7" key="3">
    <citation type="submission" date="2021-12" db="EMBL/GenBank/DDBJ databases">
        <authorList>
            <person name="Lv X."/>
        </authorList>
    </citation>
    <scope>NUCLEOTIDE SEQUENCE</scope>
    <source>
        <strain evidence="7">HF2106</strain>
    </source>
</reference>
<dbReference type="EMBL" id="JANDWN010000017">
    <property type="protein sequence ID" value="MCP9599855.1"/>
    <property type="molecule type" value="Genomic_DNA"/>
</dbReference>
<dbReference type="EMBL" id="JANDWU010000011">
    <property type="protein sequence ID" value="MCP9549381.1"/>
    <property type="molecule type" value="Genomic_DNA"/>
</dbReference>
<evidence type="ECO:0000313" key="14">
    <source>
        <dbReference type="EMBL" id="RHG69356.1"/>
    </source>
</evidence>
<dbReference type="InterPro" id="IPR037038">
    <property type="entry name" value="HepT-like_sf"/>
</dbReference>
<gene>
    <name evidence="15" type="ORF">DW192_07860</name>
    <name evidence="14" type="ORF">DW250_00910</name>
    <name evidence="13" type="ORF">DWV76_16965</name>
    <name evidence="12" type="ORF">DWY11_07425</name>
    <name evidence="11" type="ORF">F7D71_15945</name>
    <name evidence="7" type="ORF">LYY06_00730</name>
    <name evidence="10" type="ORF">NNC55_07800</name>
    <name evidence="9" type="ORF">NNC68_07835</name>
    <name evidence="8" type="ORF">NND11_01475</name>
</gene>
<dbReference type="Proteomes" id="UP000423156">
    <property type="component" value="Unassembled WGS sequence"/>
</dbReference>
<dbReference type="Proteomes" id="UP000283785">
    <property type="component" value="Unassembled WGS sequence"/>
</dbReference>
<dbReference type="Proteomes" id="UP000284548">
    <property type="component" value="Unassembled WGS sequence"/>
</dbReference>
<dbReference type="InterPro" id="IPR051813">
    <property type="entry name" value="HepT_RNase_toxin"/>
</dbReference>
<dbReference type="GO" id="GO:0016787">
    <property type="term" value="F:hydrolase activity"/>
    <property type="evidence" value="ECO:0007669"/>
    <property type="project" value="UniProtKB-KW"/>
</dbReference>
<evidence type="ECO:0000313" key="8">
    <source>
        <dbReference type="EMBL" id="MCP9500231.1"/>
    </source>
</evidence>
<dbReference type="Proteomes" id="UP001200307">
    <property type="component" value="Unassembled WGS sequence"/>
</dbReference>
<dbReference type="EMBL" id="QSAG01000097">
    <property type="protein sequence ID" value="RGW37732.1"/>
    <property type="molecule type" value="Genomic_DNA"/>
</dbReference>
<evidence type="ECO:0000313" key="12">
    <source>
        <dbReference type="EMBL" id="RGS15929.1"/>
    </source>
</evidence>
<evidence type="ECO:0000313" key="7">
    <source>
        <dbReference type="EMBL" id="MCE4120789.1"/>
    </source>
</evidence>
<dbReference type="AlphaFoldDB" id="A0A3E5DI48"/>
<dbReference type="PANTHER" id="PTHR34139:SF1">
    <property type="entry name" value="RNASE MJ1380-RELATED"/>
    <property type="match status" value="1"/>
</dbReference>
<reference evidence="20" key="2">
    <citation type="submission" date="2019-09" db="EMBL/GenBank/DDBJ databases">
        <title>Distinct polysaccharide growth profiles of human intestinal Prevotella copri isolates.</title>
        <authorList>
            <person name="Fehlner-Peach H."/>
            <person name="Magnabosco C."/>
            <person name="Raghavan V."/>
            <person name="Scher J.U."/>
            <person name="Tett A."/>
            <person name="Cox L.M."/>
            <person name="Gottsegen C."/>
            <person name="Watters A."/>
            <person name="Wiltshire- Gordon J.D."/>
            <person name="Segata N."/>
            <person name="Bonneau R."/>
            <person name="Littman D.R."/>
        </authorList>
    </citation>
    <scope>NUCLEOTIDE SEQUENCE [LARGE SCALE GENOMIC DNA]</scope>
    <source>
        <strain evidence="20">BU41712</strain>
    </source>
</reference>
<evidence type="ECO:0000313" key="10">
    <source>
        <dbReference type="EMBL" id="MCP9599855.1"/>
    </source>
</evidence>
<evidence type="ECO:0000313" key="13">
    <source>
        <dbReference type="EMBL" id="RGW37732.1"/>
    </source>
</evidence>
<dbReference type="Proteomes" id="UP000286501">
    <property type="component" value="Unassembled WGS sequence"/>
</dbReference>
<evidence type="ECO:0000256" key="3">
    <source>
        <dbReference type="ARBA" id="ARBA00022722"/>
    </source>
</evidence>
<dbReference type="Proteomes" id="UP001204486">
    <property type="component" value="Unassembled WGS sequence"/>
</dbReference>
<dbReference type="GO" id="GO:0004540">
    <property type="term" value="F:RNA nuclease activity"/>
    <property type="evidence" value="ECO:0007669"/>
    <property type="project" value="InterPro"/>
</dbReference>
<dbReference type="GO" id="GO:0110001">
    <property type="term" value="C:toxin-antitoxin complex"/>
    <property type="evidence" value="ECO:0007669"/>
    <property type="project" value="InterPro"/>
</dbReference>
<keyword evidence="5" id="KW-0378">Hydrolase</keyword>
<dbReference type="Proteomes" id="UP000283872">
    <property type="component" value="Unassembled WGS sequence"/>
</dbReference>
<reference evidence="16 17" key="1">
    <citation type="submission" date="2018-08" db="EMBL/GenBank/DDBJ databases">
        <title>A genome reference for cultivated species of the human gut microbiota.</title>
        <authorList>
            <person name="Zou Y."/>
            <person name="Xue W."/>
            <person name="Luo G."/>
        </authorList>
    </citation>
    <scope>NUCLEOTIDE SEQUENCE [LARGE SCALE GENOMIC DNA]</scope>
    <source>
        <strain evidence="13 16">AF12-50</strain>
        <strain evidence="12 17">AF24-12</strain>
        <strain evidence="15 18">AM16-54</strain>
        <strain evidence="14 19">AM22-1</strain>
    </source>
</reference>
<comment type="caution">
    <text evidence="14">The sequence shown here is derived from an EMBL/GenBank/DDBJ whole genome shotgun (WGS) entry which is preliminary data.</text>
</comment>
<proteinExistence type="inferred from homology"/>
<protein>
    <submittedName>
        <fullName evidence="14">DUF86 domain-containing protein</fullName>
    </submittedName>
</protein>
<dbReference type="RefSeq" id="WP_117588196.1">
    <property type="nucleotide sequence ID" value="NZ_CAXTHI010000030.1"/>
</dbReference>
<keyword evidence="1" id="KW-0597">Phosphoprotein</keyword>
<dbReference type="EMBL" id="VZBZ01000178">
    <property type="protein sequence ID" value="MQN79318.1"/>
    <property type="molecule type" value="Genomic_DNA"/>
</dbReference>
<evidence type="ECO:0000256" key="5">
    <source>
        <dbReference type="ARBA" id="ARBA00022801"/>
    </source>
</evidence>
<dbReference type="Gene3D" id="1.20.120.580">
    <property type="entry name" value="bsu32300-like"/>
    <property type="match status" value="1"/>
</dbReference>
<name>A0A3E5DI48_9BACT</name>
<sequence>MTEYTSSNRIIGTLIQIKEAIKQLQDWNKDVQTVDDYYCTPEGMKNLAASCMLIEAIGEGVKQIDRLTQSRLLNERPEIPWQDVIGIRNHIAHGYFDIDGDIVFDVIKNNLDDLLAAINYFISKF</sequence>
<evidence type="ECO:0000313" key="9">
    <source>
        <dbReference type="EMBL" id="MCP9549381.1"/>
    </source>
</evidence>
<evidence type="ECO:0000256" key="4">
    <source>
        <dbReference type="ARBA" id="ARBA00022741"/>
    </source>
</evidence>
<evidence type="ECO:0000313" key="17">
    <source>
        <dbReference type="Proteomes" id="UP000283872"/>
    </source>
</evidence>
<dbReference type="EMBL" id="JANDXR010000001">
    <property type="protein sequence ID" value="MCP9500231.1"/>
    <property type="molecule type" value="Genomic_DNA"/>
</dbReference>
<keyword evidence="2" id="KW-1277">Toxin-antitoxin system</keyword>
<dbReference type="GO" id="GO:0000166">
    <property type="term" value="F:nucleotide binding"/>
    <property type="evidence" value="ECO:0007669"/>
    <property type="project" value="UniProtKB-KW"/>
</dbReference>
<evidence type="ECO:0000313" key="19">
    <source>
        <dbReference type="Proteomes" id="UP000286501"/>
    </source>
</evidence>
<dbReference type="EMBL" id="JAJTVO010000001">
    <property type="protein sequence ID" value="MCE4120789.1"/>
    <property type="molecule type" value="Genomic_DNA"/>
</dbReference>
<evidence type="ECO:0000256" key="1">
    <source>
        <dbReference type="ARBA" id="ARBA00022553"/>
    </source>
</evidence>
<evidence type="ECO:0000313" key="18">
    <source>
        <dbReference type="Proteomes" id="UP000284548"/>
    </source>
</evidence>
<dbReference type="EMBL" id="QRVA01000015">
    <property type="protein sequence ID" value="RGS15929.1"/>
    <property type="molecule type" value="Genomic_DNA"/>
</dbReference>
<dbReference type="InterPro" id="IPR008201">
    <property type="entry name" value="HepT-like"/>
</dbReference>
<dbReference type="Proteomes" id="UP001205506">
    <property type="component" value="Unassembled WGS sequence"/>
</dbReference>
<evidence type="ECO:0000313" key="11">
    <source>
        <dbReference type="EMBL" id="MQN79318.1"/>
    </source>
</evidence>
<dbReference type="Proteomes" id="UP001206014">
    <property type="component" value="Unassembled WGS sequence"/>
</dbReference>
<dbReference type="EMBL" id="QRIN01000002">
    <property type="protein sequence ID" value="RHG69356.1"/>
    <property type="molecule type" value="Genomic_DNA"/>
</dbReference>
<organism evidence="14 19">
    <name type="scientific">Segatella copri</name>
    <dbReference type="NCBI Taxonomy" id="165179"/>
    <lineage>
        <taxon>Bacteria</taxon>
        <taxon>Pseudomonadati</taxon>
        <taxon>Bacteroidota</taxon>
        <taxon>Bacteroidia</taxon>
        <taxon>Bacteroidales</taxon>
        <taxon>Prevotellaceae</taxon>
        <taxon>Segatella</taxon>
    </lineage>
</organism>